<dbReference type="NCBIfam" id="TIGR00546">
    <property type="entry name" value="lnt"/>
    <property type="match status" value="1"/>
</dbReference>
<keyword evidence="5 8" id="KW-1133">Transmembrane helix</keyword>
<accession>A0AAE3ZYY9</accession>
<dbReference type="Pfam" id="PF20154">
    <property type="entry name" value="LNT_N"/>
    <property type="match status" value="1"/>
</dbReference>
<name>A0AAE3ZYY9_9ACTN</name>
<keyword evidence="7 8" id="KW-0012">Acyltransferase</keyword>
<evidence type="ECO:0000256" key="7">
    <source>
        <dbReference type="ARBA" id="ARBA00023315"/>
    </source>
</evidence>
<evidence type="ECO:0000256" key="6">
    <source>
        <dbReference type="ARBA" id="ARBA00023136"/>
    </source>
</evidence>
<reference evidence="10 11" key="1">
    <citation type="submission" date="2023-07" db="EMBL/GenBank/DDBJ databases">
        <title>Sequencing the genomes of 1000 actinobacteria strains.</title>
        <authorList>
            <person name="Klenk H.-P."/>
        </authorList>
    </citation>
    <scope>NUCLEOTIDE SEQUENCE [LARGE SCALE GENOMIC DNA]</scope>
    <source>
        <strain evidence="10 11">DSM 44711</strain>
    </source>
</reference>
<feature type="transmembrane region" description="Helical" evidence="8">
    <location>
        <begin position="524"/>
        <end position="544"/>
    </location>
</feature>
<comment type="pathway">
    <text evidence="8">Protein modification; lipoprotein biosynthesis (N-acyl transfer).</text>
</comment>
<dbReference type="AlphaFoldDB" id="A0AAE3ZYY9"/>
<evidence type="ECO:0000256" key="2">
    <source>
        <dbReference type="ARBA" id="ARBA00022475"/>
    </source>
</evidence>
<dbReference type="GO" id="GO:0042158">
    <property type="term" value="P:lipoprotein biosynthetic process"/>
    <property type="evidence" value="ECO:0007669"/>
    <property type="project" value="UniProtKB-UniRule"/>
</dbReference>
<evidence type="ECO:0000313" key="11">
    <source>
        <dbReference type="Proteomes" id="UP001183629"/>
    </source>
</evidence>
<sequence>MTVDITAPAPAETRARPARPRLTGRRLAVLWRVPVAVTGGVVMDLGFPGLGWWPLTLAGVALVLAAVDGVRFRAGAGLGLLAGLAFYLVHVSWSGLYLGPVPWFALSASQAASFAVGCGLIAVASRLTASVLPGRRGAFLLYPLLAAGLWVTREEVAARWPYNGFSWGRVGFSHSEGPLAPLLSWVGTSGLSFVLVAIAAAAFQIVRATVRARRVRVAAGHDADRAPADAPGRRRALPVPALAGWSLAVLALALVPIAHVPATGEITVAAVQGNGPAGYFTKKTRGDLLAAQELATAPLLGQDVDVVVWPEDGADLDPLRYPEGQTRIRQLTEAMDAPLVFGTITKRDGQYYNTSLAWEPGASAPSDHYDKKRPVPFGEYVPDRAFYAAIVPDLIGMVARDYVPGTREGVLEVSGMRLGSAICFDITADDVIADLPVRGAQVILAQSNNGDFGTTDESVQQLAIARVRAIETGRDVVNVSTVGTSAIIAADGSTIDRLPTFRAGAMVQTVTLRDGLTPATRLRVVLPVALAAASLLTLAALAALRMRRASR</sequence>
<dbReference type="PROSITE" id="PS50263">
    <property type="entry name" value="CN_HYDROLASE"/>
    <property type="match status" value="1"/>
</dbReference>
<feature type="transmembrane region" description="Helical" evidence="8">
    <location>
        <begin position="182"/>
        <end position="206"/>
    </location>
</feature>
<evidence type="ECO:0000256" key="3">
    <source>
        <dbReference type="ARBA" id="ARBA00022679"/>
    </source>
</evidence>
<dbReference type="Pfam" id="PF00795">
    <property type="entry name" value="CN_hydrolase"/>
    <property type="match status" value="1"/>
</dbReference>
<evidence type="ECO:0000256" key="1">
    <source>
        <dbReference type="ARBA" id="ARBA00004651"/>
    </source>
</evidence>
<keyword evidence="3 8" id="KW-0808">Transferase</keyword>
<dbReference type="HAMAP" id="MF_01148">
    <property type="entry name" value="Lnt"/>
    <property type="match status" value="1"/>
</dbReference>
<evidence type="ECO:0000313" key="10">
    <source>
        <dbReference type="EMBL" id="MDR7327411.1"/>
    </source>
</evidence>
<keyword evidence="2 8" id="KW-1003">Cell membrane</keyword>
<feature type="transmembrane region" description="Helical" evidence="8">
    <location>
        <begin position="242"/>
        <end position="262"/>
    </location>
</feature>
<dbReference type="GO" id="GO:0005886">
    <property type="term" value="C:plasma membrane"/>
    <property type="evidence" value="ECO:0007669"/>
    <property type="project" value="UniProtKB-SubCell"/>
</dbReference>
<dbReference type="InterPro" id="IPR003010">
    <property type="entry name" value="C-N_Hydrolase"/>
</dbReference>
<feature type="transmembrane region" description="Helical" evidence="8">
    <location>
        <begin position="77"/>
        <end position="97"/>
    </location>
</feature>
<evidence type="ECO:0000256" key="5">
    <source>
        <dbReference type="ARBA" id="ARBA00022989"/>
    </source>
</evidence>
<dbReference type="Gene3D" id="3.60.110.10">
    <property type="entry name" value="Carbon-nitrogen hydrolase"/>
    <property type="match status" value="1"/>
</dbReference>
<dbReference type="SUPFAM" id="SSF56317">
    <property type="entry name" value="Carbon-nitrogen hydrolase"/>
    <property type="match status" value="1"/>
</dbReference>
<dbReference type="GO" id="GO:0016410">
    <property type="term" value="F:N-acyltransferase activity"/>
    <property type="evidence" value="ECO:0007669"/>
    <property type="project" value="UniProtKB-UniRule"/>
</dbReference>
<dbReference type="PANTHER" id="PTHR38686:SF1">
    <property type="entry name" value="APOLIPOPROTEIN N-ACYLTRANSFERASE"/>
    <property type="match status" value="1"/>
</dbReference>
<comment type="caution">
    <text evidence="10">The sequence shown here is derived from an EMBL/GenBank/DDBJ whole genome shotgun (WGS) entry which is preliminary data.</text>
</comment>
<protein>
    <recommendedName>
        <fullName evidence="8">Apolipoprotein N-acyltransferase</fullName>
        <shortName evidence="8">ALP N-acyltransferase</shortName>
        <ecNumber evidence="8">2.3.1.269</ecNumber>
    </recommendedName>
</protein>
<dbReference type="CDD" id="cd07571">
    <property type="entry name" value="ALP_N-acyl_transferase"/>
    <property type="match status" value="1"/>
</dbReference>
<dbReference type="InterPro" id="IPR004563">
    <property type="entry name" value="Apolipo_AcylTrfase"/>
</dbReference>
<dbReference type="EC" id="2.3.1.269" evidence="8"/>
<comment type="function">
    <text evidence="8">Catalyzes the phospholipid dependent N-acylation of the N-terminal cysteine of apolipoprotein, the last step in lipoprotein maturation.</text>
</comment>
<dbReference type="EMBL" id="JAVDYC010000001">
    <property type="protein sequence ID" value="MDR7327411.1"/>
    <property type="molecule type" value="Genomic_DNA"/>
</dbReference>
<feature type="transmembrane region" description="Helical" evidence="8">
    <location>
        <begin position="137"/>
        <end position="153"/>
    </location>
</feature>
<comment type="similarity">
    <text evidence="8">Belongs to the CN hydrolase family. Apolipoprotein N-acyltransferase subfamily.</text>
</comment>
<keyword evidence="11" id="KW-1185">Reference proteome</keyword>
<dbReference type="RefSeq" id="WP_310424712.1">
    <property type="nucleotide sequence ID" value="NZ_JAVDYC010000001.1"/>
</dbReference>
<feature type="transmembrane region" description="Helical" evidence="8">
    <location>
        <begin position="52"/>
        <end position="70"/>
    </location>
</feature>
<feature type="transmembrane region" description="Helical" evidence="8">
    <location>
        <begin position="103"/>
        <end position="125"/>
    </location>
</feature>
<keyword evidence="6 8" id="KW-0472">Membrane</keyword>
<dbReference type="Proteomes" id="UP001183629">
    <property type="component" value="Unassembled WGS sequence"/>
</dbReference>
<organism evidence="10 11">
    <name type="scientific">Catenuloplanes niger</name>
    <dbReference type="NCBI Taxonomy" id="587534"/>
    <lineage>
        <taxon>Bacteria</taxon>
        <taxon>Bacillati</taxon>
        <taxon>Actinomycetota</taxon>
        <taxon>Actinomycetes</taxon>
        <taxon>Micromonosporales</taxon>
        <taxon>Micromonosporaceae</taxon>
        <taxon>Catenuloplanes</taxon>
    </lineage>
</organism>
<keyword evidence="4 8" id="KW-0812">Transmembrane</keyword>
<dbReference type="PANTHER" id="PTHR38686">
    <property type="entry name" value="APOLIPOPROTEIN N-ACYLTRANSFERASE"/>
    <property type="match status" value="1"/>
</dbReference>
<comment type="subcellular location">
    <subcellularLocation>
        <location evidence="1 8">Cell membrane</location>
        <topology evidence="1 8">Multi-pass membrane protein</topology>
    </subcellularLocation>
</comment>
<dbReference type="InterPro" id="IPR045378">
    <property type="entry name" value="LNT_N"/>
</dbReference>
<gene>
    <name evidence="8" type="primary">lnt</name>
    <name evidence="10" type="ORF">J2S44_007661</name>
</gene>
<comment type="catalytic activity">
    <reaction evidence="8">
        <text>N-terminal S-1,2-diacyl-sn-glyceryl-L-cysteinyl-[lipoprotein] + a glycerophospholipid = N-acyl-S-1,2-diacyl-sn-glyceryl-L-cysteinyl-[lipoprotein] + a 2-acyl-sn-glycero-3-phospholipid + H(+)</text>
        <dbReference type="Rhea" id="RHEA:48228"/>
        <dbReference type="Rhea" id="RHEA-COMP:14681"/>
        <dbReference type="Rhea" id="RHEA-COMP:14684"/>
        <dbReference type="ChEBI" id="CHEBI:15378"/>
        <dbReference type="ChEBI" id="CHEBI:136912"/>
        <dbReference type="ChEBI" id="CHEBI:140656"/>
        <dbReference type="ChEBI" id="CHEBI:140657"/>
        <dbReference type="ChEBI" id="CHEBI:140660"/>
        <dbReference type="EC" id="2.3.1.269"/>
    </reaction>
</comment>
<evidence type="ECO:0000256" key="4">
    <source>
        <dbReference type="ARBA" id="ARBA00022692"/>
    </source>
</evidence>
<proteinExistence type="inferred from homology"/>
<evidence type="ECO:0000256" key="8">
    <source>
        <dbReference type="HAMAP-Rule" id="MF_01148"/>
    </source>
</evidence>
<dbReference type="InterPro" id="IPR036526">
    <property type="entry name" value="C-N_Hydrolase_sf"/>
</dbReference>
<feature type="domain" description="CN hydrolase" evidence="9">
    <location>
        <begin position="266"/>
        <end position="512"/>
    </location>
</feature>
<evidence type="ECO:0000259" key="9">
    <source>
        <dbReference type="PROSITE" id="PS50263"/>
    </source>
</evidence>